<feature type="compositionally biased region" description="Polar residues" evidence="1">
    <location>
        <begin position="235"/>
        <end position="250"/>
    </location>
</feature>
<name>A0ABR2G2M0_9ROSI</name>
<proteinExistence type="predicted"/>
<evidence type="ECO:0000313" key="2">
    <source>
        <dbReference type="EMBL" id="KAK8593310.1"/>
    </source>
</evidence>
<keyword evidence="3" id="KW-1185">Reference proteome</keyword>
<organism evidence="2 3">
    <name type="scientific">Hibiscus sabdariffa</name>
    <name type="common">roselle</name>
    <dbReference type="NCBI Taxonomy" id="183260"/>
    <lineage>
        <taxon>Eukaryota</taxon>
        <taxon>Viridiplantae</taxon>
        <taxon>Streptophyta</taxon>
        <taxon>Embryophyta</taxon>
        <taxon>Tracheophyta</taxon>
        <taxon>Spermatophyta</taxon>
        <taxon>Magnoliopsida</taxon>
        <taxon>eudicotyledons</taxon>
        <taxon>Gunneridae</taxon>
        <taxon>Pentapetalae</taxon>
        <taxon>rosids</taxon>
        <taxon>malvids</taxon>
        <taxon>Malvales</taxon>
        <taxon>Malvaceae</taxon>
        <taxon>Malvoideae</taxon>
        <taxon>Hibiscus</taxon>
    </lineage>
</organism>
<evidence type="ECO:0000256" key="1">
    <source>
        <dbReference type="SAM" id="MobiDB-lite"/>
    </source>
</evidence>
<reference evidence="2 3" key="1">
    <citation type="journal article" date="2024" name="G3 (Bethesda)">
        <title>Genome assembly of Hibiscus sabdariffa L. provides insights into metabolisms of medicinal natural products.</title>
        <authorList>
            <person name="Kim T."/>
        </authorList>
    </citation>
    <scope>NUCLEOTIDE SEQUENCE [LARGE SCALE GENOMIC DNA]</scope>
    <source>
        <strain evidence="2">TK-2024</strain>
        <tissue evidence="2">Old leaves</tissue>
    </source>
</reference>
<dbReference type="Proteomes" id="UP001472677">
    <property type="component" value="Unassembled WGS sequence"/>
</dbReference>
<evidence type="ECO:0000313" key="3">
    <source>
        <dbReference type="Proteomes" id="UP001472677"/>
    </source>
</evidence>
<sequence length="261" mass="29921">MLQQWRASIENCVYVAVGDMYHQYGHMPSRGWSSSYQETHTAIPYAITKPREIDLNELQKGDAAIVSQHESMMAMLSHVLQNQSQLHINQVKYLDATSTQKETTALVNETVAMDVAVQLLEQKYLRKKMLMIILKKLTRLQLLRWRQTTIRMNSRRLTTRISPIVEENLPPNSPTLPDLNVAEVVAAIEENEEKDYHIAKIIEDAITYANESLPEGFHKQHVVTTKEEELEAKTQAPTLEQQDNEVNTPATVCYNRGSYNK</sequence>
<gene>
    <name evidence="2" type="ORF">V6N12_045393</name>
</gene>
<feature type="region of interest" description="Disordered" evidence="1">
    <location>
        <begin position="228"/>
        <end position="261"/>
    </location>
</feature>
<protein>
    <submittedName>
        <fullName evidence="2">Uncharacterized protein</fullName>
    </submittedName>
</protein>
<comment type="caution">
    <text evidence="2">The sequence shown here is derived from an EMBL/GenBank/DDBJ whole genome shotgun (WGS) entry which is preliminary data.</text>
</comment>
<dbReference type="EMBL" id="JBBPBM010000003">
    <property type="protein sequence ID" value="KAK8593310.1"/>
    <property type="molecule type" value="Genomic_DNA"/>
</dbReference>
<accession>A0ABR2G2M0</accession>